<protein>
    <submittedName>
        <fullName evidence="3">Candidate secreted effector</fullName>
    </submittedName>
</protein>
<dbReference type="AlphaFoldDB" id="A0A914M1E9"/>
<reference evidence="3" key="1">
    <citation type="submission" date="2022-11" db="UniProtKB">
        <authorList>
            <consortium name="WormBaseParasite"/>
        </authorList>
    </citation>
    <scope>IDENTIFICATION</scope>
</reference>
<evidence type="ECO:0000256" key="1">
    <source>
        <dbReference type="SAM" id="Phobius"/>
    </source>
</evidence>
<name>A0A914M1E9_MELIC</name>
<keyword evidence="2" id="KW-1185">Reference proteome</keyword>
<dbReference type="Proteomes" id="UP000887563">
    <property type="component" value="Unplaced"/>
</dbReference>
<keyword evidence="1" id="KW-1133">Transmembrane helix</keyword>
<dbReference type="WBParaSite" id="Minc3s01152g21215">
    <property type="protein sequence ID" value="Minc3s01152g21215"/>
    <property type="gene ID" value="Minc3s01152g21215"/>
</dbReference>
<evidence type="ECO:0000313" key="2">
    <source>
        <dbReference type="Proteomes" id="UP000887563"/>
    </source>
</evidence>
<accession>A0A914M1E9</accession>
<keyword evidence="1" id="KW-0472">Membrane</keyword>
<sequence>MNILKFSLKFSSKLFSIFLLFFNLPLFNLISIDNDIIGEPDIECLDQEIRVWVKTRKYFQGKI</sequence>
<feature type="transmembrane region" description="Helical" evidence="1">
    <location>
        <begin position="12"/>
        <end position="30"/>
    </location>
</feature>
<organism evidence="2 3">
    <name type="scientific">Meloidogyne incognita</name>
    <name type="common">Southern root-knot nematode worm</name>
    <name type="synonym">Oxyuris incognita</name>
    <dbReference type="NCBI Taxonomy" id="6306"/>
    <lineage>
        <taxon>Eukaryota</taxon>
        <taxon>Metazoa</taxon>
        <taxon>Ecdysozoa</taxon>
        <taxon>Nematoda</taxon>
        <taxon>Chromadorea</taxon>
        <taxon>Rhabditida</taxon>
        <taxon>Tylenchina</taxon>
        <taxon>Tylenchomorpha</taxon>
        <taxon>Tylenchoidea</taxon>
        <taxon>Meloidogynidae</taxon>
        <taxon>Meloidogyninae</taxon>
        <taxon>Meloidogyne</taxon>
        <taxon>Meloidogyne incognita group</taxon>
    </lineage>
</organism>
<evidence type="ECO:0000313" key="3">
    <source>
        <dbReference type="WBParaSite" id="Minc3s01152g21215"/>
    </source>
</evidence>
<proteinExistence type="predicted"/>
<keyword evidence="1" id="KW-0812">Transmembrane</keyword>